<comment type="caution">
    <text evidence="2">The sequence shown here is derived from an EMBL/GenBank/DDBJ whole genome shotgun (WGS) entry which is preliminary data.</text>
</comment>
<gene>
    <name evidence="2" type="ORF">ACH5RR_026185</name>
</gene>
<proteinExistence type="predicted"/>
<evidence type="ECO:0000313" key="3">
    <source>
        <dbReference type="Proteomes" id="UP001630127"/>
    </source>
</evidence>
<dbReference type="EMBL" id="JBJUIK010000011">
    <property type="protein sequence ID" value="KAL3513468.1"/>
    <property type="molecule type" value="Genomic_DNA"/>
</dbReference>
<evidence type="ECO:0000313" key="2">
    <source>
        <dbReference type="EMBL" id="KAL3513468.1"/>
    </source>
</evidence>
<dbReference type="AlphaFoldDB" id="A0ABD2Z6U6"/>
<organism evidence="2 3">
    <name type="scientific">Cinchona calisaya</name>
    <dbReference type="NCBI Taxonomy" id="153742"/>
    <lineage>
        <taxon>Eukaryota</taxon>
        <taxon>Viridiplantae</taxon>
        <taxon>Streptophyta</taxon>
        <taxon>Embryophyta</taxon>
        <taxon>Tracheophyta</taxon>
        <taxon>Spermatophyta</taxon>
        <taxon>Magnoliopsida</taxon>
        <taxon>eudicotyledons</taxon>
        <taxon>Gunneridae</taxon>
        <taxon>Pentapetalae</taxon>
        <taxon>asterids</taxon>
        <taxon>lamiids</taxon>
        <taxon>Gentianales</taxon>
        <taxon>Rubiaceae</taxon>
        <taxon>Cinchonoideae</taxon>
        <taxon>Cinchoneae</taxon>
        <taxon>Cinchona</taxon>
    </lineage>
</organism>
<evidence type="ECO:0000256" key="1">
    <source>
        <dbReference type="SAM" id="MobiDB-lite"/>
    </source>
</evidence>
<feature type="compositionally biased region" description="Basic and acidic residues" evidence="1">
    <location>
        <begin position="51"/>
        <end position="72"/>
    </location>
</feature>
<name>A0ABD2Z6U6_9GENT</name>
<feature type="region of interest" description="Disordered" evidence="1">
    <location>
        <begin position="49"/>
        <end position="72"/>
    </location>
</feature>
<dbReference type="Proteomes" id="UP001630127">
    <property type="component" value="Unassembled WGS sequence"/>
</dbReference>
<reference evidence="2 3" key="1">
    <citation type="submission" date="2024-11" db="EMBL/GenBank/DDBJ databases">
        <title>A near-complete genome assembly of Cinchona calisaya.</title>
        <authorList>
            <person name="Lian D.C."/>
            <person name="Zhao X.W."/>
            <person name="Wei L."/>
        </authorList>
    </citation>
    <scope>NUCLEOTIDE SEQUENCE [LARGE SCALE GENOMIC DNA]</scope>
    <source>
        <tissue evidence="2">Nenye</tissue>
    </source>
</reference>
<sequence>MLEVANTISLVDDCGGRGRYALLMWAKKEIGLSWNGRLATSEVAGIWEMGDGEREGADMEDKGVKACGESREGGGNWETGVRVFGRCVEKEEGRRGRGGFGKWTVRRWEWWRGEICTNGK</sequence>
<accession>A0ABD2Z6U6</accession>
<protein>
    <submittedName>
        <fullName evidence="2">Uncharacterized protein</fullName>
    </submittedName>
</protein>
<keyword evidence="3" id="KW-1185">Reference proteome</keyword>